<organism evidence="1 2">
    <name type="scientific">Lactococcus taiwanensis</name>
    <dbReference type="NCBI Taxonomy" id="1151742"/>
    <lineage>
        <taxon>Bacteria</taxon>
        <taxon>Bacillati</taxon>
        <taxon>Bacillota</taxon>
        <taxon>Bacilli</taxon>
        <taxon>Lactobacillales</taxon>
        <taxon>Streptococcaceae</taxon>
        <taxon>Lactococcus</taxon>
    </lineage>
</organism>
<dbReference type="Proteomes" id="UP000663608">
    <property type="component" value="Chromosome"/>
</dbReference>
<reference evidence="1 2" key="1">
    <citation type="submission" date="2021-02" db="EMBL/GenBank/DDBJ databases">
        <title>Complete genome sequence of Lactococcus lactis strain K_LL004.</title>
        <authorList>
            <person name="Kim H.B."/>
        </authorList>
    </citation>
    <scope>NUCLEOTIDE SEQUENCE [LARGE SCALE GENOMIC DNA]</scope>
    <source>
        <strain evidence="1 2">K_LL004</strain>
    </source>
</reference>
<dbReference type="KEGG" id="lti:JW886_01570"/>
<sequence>MIYKKDLERSTSLLDIQQAYERECHRRFLVLQEVFPEDCIRMMLSEHLAIWITAEKQAISKFGLSDRHWVREKIMEFNCN</sequence>
<dbReference type="EMBL" id="CP070872">
    <property type="protein sequence ID" value="QSE76980.1"/>
    <property type="molecule type" value="Genomic_DNA"/>
</dbReference>
<keyword evidence="2" id="KW-1185">Reference proteome</keyword>
<dbReference type="AlphaFoldDB" id="A0AA45QRN6"/>
<accession>A0AA45QRN6</accession>
<gene>
    <name evidence="1" type="ORF">JW886_01570</name>
</gene>
<proteinExistence type="predicted"/>
<dbReference type="RefSeq" id="WP_205872128.1">
    <property type="nucleotide sequence ID" value="NZ_CP070872.1"/>
</dbReference>
<evidence type="ECO:0000313" key="2">
    <source>
        <dbReference type="Proteomes" id="UP000663608"/>
    </source>
</evidence>
<name>A0AA45QRN6_9LACT</name>
<evidence type="ECO:0000313" key="1">
    <source>
        <dbReference type="EMBL" id="QSE76980.1"/>
    </source>
</evidence>
<protein>
    <submittedName>
        <fullName evidence="1">Uncharacterized protein</fullName>
    </submittedName>
</protein>